<protein>
    <recommendedName>
        <fullName evidence="4">DUF4309 domain-containing protein</fullName>
    </recommendedName>
</protein>
<feature type="chain" id="PRO_5045929371" description="DUF4309 domain-containing protein" evidence="1">
    <location>
        <begin position="29"/>
        <end position="173"/>
    </location>
</feature>
<dbReference type="Proteomes" id="UP001597262">
    <property type="component" value="Unassembled WGS sequence"/>
</dbReference>
<accession>A0ABW3S5M1</accession>
<evidence type="ECO:0000256" key="1">
    <source>
        <dbReference type="SAM" id="SignalP"/>
    </source>
</evidence>
<organism evidence="2 3">
    <name type="scientific">Paenibacillus puldeungensis</name>
    <dbReference type="NCBI Taxonomy" id="696536"/>
    <lineage>
        <taxon>Bacteria</taxon>
        <taxon>Bacillati</taxon>
        <taxon>Bacillota</taxon>
        <taxon>Bacilli</taxon>
        <taxon>Bacillales</taxon>
        <taxon>Paenibacillaceae</taxon>
        <taxon>Paenibacillus</taxon>
    </lineage>
</organism>
<reference evidence="3" key="1">
    <citation type="journal article" date="2019" name="Int. J. Syst. Evol. Microbiol.">
        <title>The Global Catalogue of Microorganisms (GCM) 10K type strain sequencing project: providing services to taxonomists for standard genome sequencing and annotation.</title>
        <authorList>
            <consortium name="The Broad Institute Genomics Platform"/>
            <consortium name="The Broad Institute Genome Sequencing Center for Infectious Disease"/>
            <person name="Wu L."/>
            <person name="Ma J."/>
        </authorList>
    </citation>
    <scope>NUCLEOTIDE SEQUENCE [LARGE SCALE GENOMIC DNA]</scope>
    <source>
        <strain evidence="3">CCUG 59189</strain>
    </source>
</reference>
<dbReference type="EMBL" id="JBHTLM010000032">
    <property type="protein sequence ID" value="MFD1179470.1"/>
    <property type="molecule type" value="Genomic_DNA"/>
</dbReference>
<name>A0ABW3S5M1_9BACL</name>
<proteinExistence type="predicted"/>
<evidence type="ECO:0000313" key="2">
    <source>
        <dbReference type="EMBL" id="MFD1179470.1"/>
    </source>
</evidence>
<evidence type="ECO:0000313" key="3">
    <source>
        <dbReference type="Proteomes" id="UP001597262"/>
    </source>
</evidence>
<sequence>MKRWLTAVLLPIVLIIAIPSLTNSSSKAAETKQVVEQKPYTITVYLKHVDLGSNRGTVTADPIQWYEGKAADKIFAEREPDAGIDGPPDGYYIVNDKEEQTEYPVAKDAQVLMQIYDRTGNPEDADIKWNEPITLEKFSKVFTHTDLIDLSGFPYHLTIANGEVVKIVQQYVP</sequence>
<keyword evidence="3" id="KW-1185">Reference proteome</keyword>
<gene>
    <name evidence="2" type="ORF">ACFQ3W_24680</name>
</gene>
<keyword evidence="1" id="KW-0732">Signal</keyword>
<feature type="signal peptide" evidence="1">
    <location>
        <begin position="1"/>
        <end position="28"/>
    </location>
</feature>
<evidence type="ECO:0008006" key="4">
    <source>
        <dbReference type="Google" id="ProtNLM"/>
    </source>
</evidence>
<dbReference type="RefSeq" id="WP_379321896.1">
    <property type="nucleotide sequence ID" value="NZ_JBHTLM010000032.1"/>
</dbReference>
<comment type="caution">
    <text evidence="2">The sequence shown here is derived from an EMBL/GenBank/DDBJ whole genome shotgun (WGS) entry which is preliminary data.</text>
</comment>